<dbReference type="STRING" id="675511.GCA_000341735_03150"/>
<feature type="transmembrane region" description="Helical" evidence="15">
    <location>
        <begin position="109"/>
        <end position="131"/>
    </location>
</feature>
<evidence type="ECO:0000313" key="19">
    <source>
        <dbReference type="EMBL" id="QCW84505.1"/>
    </source>
</evidence>
<organism evidence="19 20">
    <name type="scientific">Methylotuvimicrobium buryatense</name>
    <name type="common">Methylomicrobium buryatense</name>
    <dbReference type="NCBI Taxonomy" id="95641"/>
    <lineage>
        <taxon>Bacteria</taxon>
        <taxon>Pseudomonadati</taxon>
        <taxon>Pseudomonadota</taxon>
        <taxon>Gammaproteobacteria</taxon>
        <taxon>Methylococcales</taxon>
        <taxon>Methylococcaceae</taxon>
        <taxon>Methylotuvimicrobium</taxon>
    </lineage>
</organism>
<dbReference type="CDD" id="cd00130">
    <property type="entry name" value="PAS"/>
    <property type="match status" value="4"/>
</dbReference>
<keyword evidence="13 15" id="KW-0472">Membrane</keyword>
<dbReference type="FunFam" id="3.30.565.10:FF:000006">
    <property type="entry name" value="Sensor histidine kinase WalK"/>
    <property type="match status" value="1"/>
</dbReference>
<keyword evidence="5" id="KW-0997">Cell inner membrane</keyword>
<dbReference type="InterPro" id="IPR035965">
    <property type="entry name" value="PAS-like_dom_sf"/>
</dbReference>
<protein>
    <recommendedName>
        <fullName evidence="3">histidine kinase</fullName>
        <ecNumber evidence="3">2.7.13.3</ecNumber>
    </recommendedName>
</protein>
<feature type="domain" description="PAC" evidence="18">
    <location>
        <begin position="739"/>
        <end position="791"/>
    </location>
</feature>
<evidence type="ECO:0000313" key="20">
    <source>
        <dbReference type="Proteomes" id="UP000305881"/>
    </source>
</evidence>
<dbReference type="GO" id="GO:0005886">
    <property type="term" value="C:plasma membrane"/>
    <property type="evidence" value="ECO:0007669"/>
    <property type="project" value="UniProtKB-SubCell"/>
</dbReference>
<dbReference type="RefSeq" id="WP_017841605.1">
    <property type="nucleotide sequence ID" value="NZ_CP035467.1"/>
</dbReference>
<dbReference type="PROSITE" id="PS50109">
    <property type="entry name" value="HIS_KIN"/>
    <property type="match status" value="1"/>
</dbReference>
<evidence type="ECO:0000256" key="10">
    <source>
        <dbReference type="ARBA" id="ARBA00022741"/>
    </source>
</evidence>
<feature type="transmembrane region" description="Helical" evidence="15">
    <location>
        <begin position="7"/>
        <end position="26"/>
    </location>
</feature>
<comment type="subcellular location">
    <subcellularLocation>
        <location evidence="2">Cell inner membrane</location>
        <topology evidence="2">Multi-pass membrane protein</topology>
    </subcellularLocation>
</comment>
<evidence type="ECO:0000259" key="16">
    <source>
        <dbReference type="PROSITE" id="PS50109"/>
    </source>
</evidence>
<dbReference type="SMART" id="SM00387">
    <property type="entry name" value="HATPase_c"/>
    <property type="match status" value="1"/>
</dbReference>
<dbReference type="InterPro" id="IPR001610">
    <property type="entry name" value="PAC"/>
</dbReference>
<dbReference type="PANTHER" id="PTHR43304">
    <property type="entry name" value="PHYTOCHROME-LIKE PROTEIN CPH1"/>
    <property type="match status" value="1"/>
</dbReference>
<dbReference type="Pfam" id="PF00512">
    <property type="entry name" value="HisKA"/>
    <property type="match status" value="1"/>
</dbReference>
<evidence type="ECO:0000256" key="5">
    <source>
        <dbReference type="ARBA" id="ARBA00022519"/>
    </source>
</evidence>
<feature type="domain" description="PAC" evidence="18">
    <location>
        <begin position="356"/>
        <end position="408"/>
    </location>
</feature>
<feature type="transmembrane region" description="Helical" evidence="15">
    <location>
        <begin position="239"/>
        <end position="257"/>
    </location>
</feature>
<evidence type="ECO:0000256" key="15">
    <source>
        <dbReference type="SAM" id="Phobius"/>
    </source>
</evidence>
<evidence type="ECO:0000256" key="12">
    <source>
        <dbReference type="ARBA" id="ARBA00022989"/>
    </source>
</evidence>
<keyword evidence="9" id="KW-0677">Repeat</keyword>
<dbReference type="Pfam" id="PF08447">
    <property type="entry name" value="PAS_3"/>
    <property type="match status" value="2"/>
</dbReference>
<feature type="domain" description="PAS" evidence="17">
    <location>
        <begin position="278"/>
        <end position="351"/>
    </location>
</feature>
<keyword evidence="14" id="KW-0175">Coiled coil</keyword>
<dbReference type="CDD" id="cd00082">
    <property type="entry name" value="HisKA"/>
    <property type="match status" value="1"/>
</dbReference>
<dbReference type="SUPFAM" id="SSF55874">
    <property type="entry name" value="ATPase domain of HSP90 chaperone/DNA topoisomerase II/histidine kinase"/>
    <property type="match status" value="1"/>
</dbReference>
<feature type="domain" description="PAS" evidence="17">
    <location>
        <begin position="537"/>
        <end position="608"/>
    </location>
</feature>
<dbReference type="OrthoDB" id="9808408at2"/>
<dbReference type="InterPro" id="IPR004358">
    <property type="entry name" value="Sig_transdc_His_kin-like_C"/>
</dbReference>
<feature type="coiled-coil region" evidence="14">
    <location>
        <begin position="991"/>
        <end position="1018"/>
    </location>
</feature>
<dbReference type="PANTHER" id="PTHR43304:SF1">
    <property type="entry name" value="PAC DOMAIN-CONTAINING PROTEIN"/>
    <property type="match status" value="1"/>
</dbReference>
<evidence type="ECO:0000256" key="2">
    <source>
        <dbReference type="ARBA" id="ARBA00004429"/>
    </source>
</evidence>
<dbReference type="Gene3D" id="3.30.450.20">
    <property type="entry name" value="PAS domain"/>
    <property type="match status" value="5"/>
</dbReference>
<feature type="domain" description="PAC" evidence="18">
    <location>
        <begin position="484"/>
        <end position="536"/>
    </location>
</feature>
<dbReference type="Gene3D" id="3.30.565.10">
    <property type="entry name" value="Histidine kinase-like ATPase, C-terminal domain"/>
    <property type="match status" value="1"/>
</dbReference>
<evidence type="ECO:0000259" key="18">
    <source>
        <dbReference type="PROSITE" id="PS50113"/>
    </source>
</evidence>
<dbReference type="InterPro" id="IPR036890">
    <property type="entry name" value="HATPase_C_sf"/>
</dbReference>
<keyword evidence="4" id="KW-1003">Cell membrane</keyword>
<gene>
    <name evidence="19" type="ORF">EQU24_21390</name>
</gene>
<dbReference type="EC" id="2.7.13.3" evidence="3"/>
<dbReference type="InterPro" id="IPR005467">
    <property type="entry name" value="His_kinase_dom"/>
</dbReference>
<dbReference type="SMART" id="SM00388">
    <property type="entry name" value="HisKA"/>
    <property type="match status" value="1"/>
</dbReference>
<dbReference type="SUPFAM" id="SSF47384">
    <property type="entry name" value="Homodimeric domain of signal transducing histidine kinase"/>
    <property type="match status" value="1"/>
</dbReference>
<dbReference type="Pfam" id="PF02518">
    <property type="entry name" value="HATPase_c"/>
    <property type="match status" value="1"/>
</dbReference>
<feature type="transmembrane region" description="Helical" evidence="15">
    <location>
        <begin position="181"/>
        <end position="200"/>
    </location>
</feature>
<dbReference type="PROSITE" id="PS50113">
    <property type="entry name" value="PAC"/>
    <property type="match status" value="4"/>
</dbReference>
<evidence type="ECO:0000259" key="17">
    <source>
        <dbReference type="PROSITE" id="PS50112"/>
    </source>
</evidence>
<dbReference type="InterPro" id="IPR033425">
    <property type="entry name" value="MASE3"/>
</dbReference>
<dbReference type="InterPro" id="IPR000700">
    <property type="entry name" value="PAS-assoc_C"/>
</dbReference>
<keyword evidence="12 15" id="KW-1133">Transmembrane helix</keyword>
<evidence type="ECO:0000256" key="1">
    <source>
        <dbReference type="ARBA" id="ARBA00000085"/>
    </source>
</evidence>
<evidence type="ECO:0000256" key="3">
    <source>
        <dbReference type="ARBA" id="ARBA00012438"/>
    </source>
</evidence>
<dbReference type="PRINTS" id="PR00344">
    <property type="entry name" value="BCTRLSENSOR"/>
</dbReference>
<keyword evidence="7" id="KW-0808">Transferase</keyword>
<evidence type="ECO:0000256" key="14">
    <source>
        <dbReference type="SAM" id="Coils"/>
    </source>
</evidence>
<keyword evidence="8 15" id="KW-0812">Transmembrane</keyword>
<dbReference type="InterPro" id="IPR052162">
    <property type="entry name" value="Sensor_kinase/Photoreceptor"/>
</dbReference>
<feature type="coiled-coil region" evidence="14">
    <location>
        <begin position="926"/>
        <end position="953"/>
    </location>
</feature>
<evidence type="ECO:0000256" key="13">
    <source>
        <dbReference type="ARBA" id="ARBA00023136"/>
    </source>
</evidence>
<comment type="catalytic activity">
    <reaction evidence="1">
        <text>ATP + protein L-histidine = ADP + protein N-phospho-L-histidine.</text>
        <dbReference type="EC" id="2.7.13.3"/>
    </reaction>
</comment>
<dbReference type="FunFam" id="2.10.70.100:FF:000001">
    <property type="entry name" value="Sensory transduction histidine kinase"/>
    <property type="match status" value="1"/>
</dbReference>
<dbReference type="InterPro" id="IPR003661">
    <property type="entry name" value="HisK_dim/P_dom"/>
</dbReference>
<name>A0A4V1IKD3_METBY</name>
<dbReference type="PROSITE" id="PS50112">
    <property type="entry name" value="PAS"/>
    <property type="match status" value="2"/>
</dbReference>
<feature type="domain" description="PAC" evidence="18">
    <location>
        <begin position="611"/>
        <end position="663"/>
    </location>
</feature>
<keyword evidence="20" id="KW-1185">Reference proteome</keyword>
<dbReference type="GO" id="GO:0000155">
    <property type="term" value="F:phosphorelay sensor kinase activity"/>
    <property type="evidence" value="ECO:0007669"/>
    <property type="project" value="InterPro"/>
</dbReference>
<dbReference type="AlphaFoldDB" id="A0A4V1IKD3"/>
<dbReference type="SMART" id="SM00091">
    <property type="entry name" value="PAS"/>
    <property type="match status" value="5"/>
</dbReference>
<dbReference type="SMART" id="SM00086">
    <property type="entry name" value="PAC"/>
    <property type="match status" value="5"/>
</dbReference>
<dbReference type="NCBIfam" id="TIGR00229">
    <property type="entry name" value="sensory_box"/>
    <property type="match status" value="4"/>
</dbReference>
<reference evidence="20" key="1">
    <citation type="journal article" date="2019" name="J. Bacteriol.">
        <title>A Mutagenic Screen Identifies a TonB-Dependent Receptor Required for the Lanthanide Metal Switch in the Type I Methanotroph 'Methylotuvimicrobium buryatense' 5GB1C.</title>
        <authorList>
            <person name="Groom J.D."/>
            <person name="Ford S.M."/>
            <person name="Pesesky M.W."/>
            <person name="Lidstrom M.E."/>
        </authorList>
    </citation>
    <scope>NUCLEOTIDE SEQUENCE [LARGE SCALE GENOMIC DNA]</scope>
    <source>
        <strain evidence="20">5GB1C</strain>
    </source>
</reference>
<dbReference type="InterPro" id="IPR003594">
    <property type="entry name" value="HATPase_dom"/>
</dbReference>
<dbReference type="InterPro" id="IPR036097">
    <property type="entry name" value="HisK_dim/P_sf"/>
</dbReference>
<evidence type="ECO:0000256" key="4">
    <source>
        <dbReference type="ARBA" id="ARBA00022475"/>
    </source>
</evidence>
<dbReference type="InterPro" id="IPR013656">
    <property type="entry name" value="PAS_4"/>
</dbReference>
<keyword evidence="10" id="KW-0547">Nucleotide-binding</keyword>
<proteinExistence type="predicted"/>
<keyword evidence="6" id="KW-0597">Phosphoprotein</keyword>
<feature type="domain" description="Histidine kinase" evidence="16">
    <location>
        <begin position="960"/>
        <end position="1170"/>
    </location>
</feature>
<dbReference type="Proteomes" id="UP000305881">
    <property type="component" value="Chromosome"/>
</dbReference>
<dbReference type="SUPFAM" id="SSF55785">
    <property type="entry name" value="PYP-like sensor domain (PAS domain)"/>
    <property type="match status" value="5"/>
</dbReference>
<dbReference type="Pfam" id="PF13426">
    <property type="entry name" value="PAS_9"/>
    <property type="match status" value="1"/>
</dbReference>
<feature type="transmembrane region" description="Helical" evidence="15">
    <location>
        <begin position="72"/>
        <end position="89"/>
    </location>
</feature>
<evidence type="ECO:0000256" key="9">
    <source>
        <dbReference type="ARBA" id="ARBA00022737"/>
    </source>
</evidence>
<dbReference type="GO" id="GO:0000166">
    <property type="term" value="F:nucleotide binding"/>
    <property type="evidence" value="ECO:0007669"/>
    <property type="project" value="UniProtKB-KW"/>
</dbReference>
<dbReference type="FunFam" id="1.10.287.130:FF:000070">
    <property type="entry name" value="Histidine kinase sensor protein"/>
    <property type="match status" value="1"/>
</dbReference>
<accession>A0A4V1IKD3</accession>
<feature type="transmembrane region" description="Helical" evidence="15">
    <location>
        <begin position="38"/>
        <end position="60"/>
    </location>
</feature>
<sequence length="1170" mass="133807">MINSLILKTWILVGFFALIYFIFLLLPPISELREIDSYLPLHTIMETFSVIVSCMIFGIIWNTCDADRPRNLTILGTAFLSVGLLDFAHLMSYQGMPDFISPSSPQKGIVFWLAARFMLAAAMLASSTLAWRPFKSQQGRYRLLAFFLTITALTYWVELWHPTWIPLFWDEQSGLTPAKKIAEYIVMTMYAVSAVLFYRVSTKTRMHFDCRGLCPAASVIVISELCFTSYSSVTDAFNLLGHIYKIVAYLFLYRVLFEQLVRDPYAKLELSRQAMHREKERAEVTLHSIMDGVITTNSKGIVTSLNTVASQLTGLSNEAASGRPLAEVFKVFDETDHSPIENPVDRCLREQRAILLANHAMIVSAFGTTYSIEQLASPIIDKDGSIIGVVMVFRDVTEHRRIRDNLVRQEKMLSQAQAIAHLGNWEWDLISDQMSWSDEMFRIVGMTPQSRQPDYSSFASLLYFEDRDKVLTALEDISKNLEPIEMEYRIVRIDGAIRHIQASIHVQTNEAGKPIAIFGTLLDITEQKRTEKQLLRSKAEIEDLYENAPCGYHSLDSDGVIRKINRTELDWLGYESEELVDKVLFIDLIPDEYVKVFQKNFPRFKHEGSVQDLEFEMVRKDGSHFFVSVNATAIYDEQGHYIASRSTLNDITERKKAQQSLTEKEQNLSKAQAIAHMGSWEWDIESGRQSWSDERFRILGLEPGSIATSYDAFLEFIVEEDRTLFINEIQKALDTSSTYRCEFRIRRPDGKIRYILGQGETVLNADGKPIQMTGTTLDITERKLAEYELKKNQLELQHQSNILRAILDALPANLALLDNDGIIIAVNKRWDDFARQNGLSLQQFGVGTNYPKACYNATCLNSDIQSTIDGLKNVLSGQSPQFVNEYDCNSPDQQRWYRMIAVPLSTEEQLGAVVMHLDITESWQNKTEIEALNRQLEQRVKKRTAQLEAANKELEAFSYSVSHDLRAPLRAIDGFSHMLSVDYGDSMDEKARRYLDRIQNAAKRMAELIDDLLQLSRVNRGELRYVEVDLSKMAQEILTDLKQREPERKAEFLIAPDCRIFGDSQLLKIVLENLLANAWKFTRHREPTIIELGFYRSNEQTVYFVRDNGAGFNPKYTHKLFGAFQRLHSEDEFEGTGVGLATVQRIISRHNGSVWAESVPDEGATFFFKL</sequence>
<dbReference type="Pfam" id="PF08448">
    <property type="entry name" value="PAS_4"/>
    <property type="match status" value="2"/>
</dbReference>
<keyword evidence="11" id="KW-0418">Kinase</keyword>
<dbReference type="KEGG" id="mbur:EQU24_21390"/>
<evidence type="ECO:0000256" key="7">
    <source>
        <dbReference type="ARBA" id="ARBA00022679"/>
    </source>
</evidence>
<dbReference type="EMBL" id="CP035467">
    <property type="protein sequence ID" value="QCW84505.1"/>
    <property type="molecule type" value="Genomic_DNA"/>
</dbReference>
<feature type="transmembrane region" description="Helical" evidence="15">
    <location>
        <begin position="143"/>
        <end position="161"/>
    </location>
</feature>
<dbReference type="Gene3D" id="2.10.70.100">
    <property type="match status" value="2"/>
</dbReference>
<dbReference type="Pfam" id="PF17159">
    <property type="entry name" value="MASE3"/>
    <property type="match status" value="1"/>
</dbReference>
<dbReference type="InterPro" id="IPR013655">
    <property type="entry name" value="PAS_fold_3"/>
</dbReference>
<evidence type="ECO:0000256" key="6">
    <source>
        <dbReference type="ARBA" id="ARBA00022553"/>
    </source>
</evidence>
<dbReference type="Gene3D" id="1.10.287.130">
    <property type="match status" value="1"/>
</dbReference>
<evidence type="ECO:0000256" key="8">
    <source>
        <dbReference type="ARBA" id="ARBA00022692"/>
    </source>
</evidence>
<dbReference type="InterPro" id="IPR000014">
    <property type="entry name" value="PAS"/>
</dbReference>
<evidence type="ECO:0000256" key="11">
    <source>
        <dbReference type="ARBA" id="ARBA00022777"/>
    </source>
</evidence>